<evidence type="ECO:0000256" key="5">
    <source>
        <dbReference type="SAM" id="SignalP"/>
    </source>
</evidence>
<feature type="chain" id="PRO_5008720174" description="alpha-amylase" evidence="5">
    <location>
        <begin position="22"/>
        <end position="1724"/>
    </location>
</feature>
<protein>
    <recommendedName>
        <fullName evidence="2">alpha-amylase</fullName>
        <ecNumber evidence="2">3.2.1.1</ecNumber>
    </recommendedName>
    <alternativeName>
        <fullName evidence="3">1,4-alpha-D-glucan glucanohydrolase</fullName>
    </alternativeName>
</protein>
<organism evidence="7 8">
    <name type="scientific">Micromonospora inositola</name>
    <dbReference type="NCBI Taxonomy" id="47865"/>
    <lineage>
        <taxon>Bacteria</taxon>
        <taxon>Bacillati</taxon>
        <taxon>Actinomycetota</taxon>
        <taxon>Actinomycetes</taxon>
        <taxon>Micromonosporales</taxon>
        <taxon>Micromonosporaceae</taxon>
        <taxon>Micromonospora</taxon>
    </lineage>
</organism>
<dbReference type="Pfam" id="PF14686">
    <property type="entry name" value="fn3_3"/>
    <property type="match status" value="1"/>
</dbReference>
<evidence type="ECO:0000256" key="1">
    <source>
        <dbReference type="ARBA" id="ARBA00000548"/>
    </source>
</evidence>
<sequence length="1724" mass="180495">MVAALLPPVMGLTGVVSSALAATACPAGGCAVTVDARDFATARDNPAAGQLGNFTYIINADNTKLPSDPLALNTESNSPIVAEGDQSRPTVKLPAGRYLISVRSLNHKMWGKHITLPDDAAADGTLAARIDLTEQSEDHPLPLGKIRVFVFEDTAWANGAPDTEEGGLEGFKVGLEEQTGNAVTVDYNNNPLCGGNCLTDGTGFTQLDDLGPATYFIDVHPPDQPCNSDPDSRWYQTTTIDGGLQLLAPVEEGSDGTGAPGEQLWEPPNNRTAYWFGFVCSPAPFTSSGTGEITGRARNWVEWAPYTTGTYNEPVENPFVALSDSTTDRTVYVGRGDAAGNFDIPHVPAGTYNLAVWDEQLSYIMRFKPLTVGAGQTVDVNDTGDDGEVGLGVSRWFGWLDGHVYKDLNNNGRYDAGVDPAIANTDVDQRWRDGSIKEATFTNANGHYEYPTAEGGALGRWIVNEQGFARFTAYPGPSVHDEHTGAVTPSCSVAPPAVPANPCVPTNQGGGLLHNQLLLEGHRATVDFGKRDYPAGTPGQIVGITFNGTTRNEFDARFQAAEDYEPGIPDVTVLLEGPGPDRQPNTADDVVLNRYVTDHWQQPNASQDPQPDGNTFKQSCNPIRDFSGADITAQFNPKIGPNCLEVPLTGEQAKDGAFDGGYAFADYCPSGLNLGTDLCTDGSDPSDHPLVAGTYITHVVMPKDVADTRACNPSGATQRVSNPKGAVPGGGQGCLYHIVREEDVNVDLGNQFAPQIPPPPCAGDGHVIDQSTLTPRSVYYTGNQATSTSRPLCDKRLVVLENGQNANADFFLMTNFRTDPNGTNAADNRTGDVQPPGRLVGQVFNDIYFERNKLSPWYGEPRPIAGIPVGIYARVDTVPNVNQPYDPNTWRLLTTVTTSPDGSFEVLVPSTETFNCPIPQGPCPGMYLVKVDDPGTKEHPNANFNPNLLVATTPAEAWPGLTTQLDLPLDPISGTACEDPAVPARPELLQVSLPVVPATGSRQITVQADFIGATGTATGTTGVRATLTDGRTSQVQTLTRANGGIVSWTPGSGSTPDTIVLNVPALSSTFRPGPKQLTITTADANGGVSSVNGITLHVLGSNGSGTDIVTYTPTVVNVPPPPPAAGNGGAHALQNAINSAAPGSLLVLSPGVYNENVLLWKPLKLQGRGPGGIIGAHELQARDPEDPRFNVPGTVIDGRYFQQNATDYDATISANSPYAGVTGNHPVLRGADITVLAKTTTAYDIGTGLTAAFNRARIDGLGLTTGQGDGAGGIQLQASANNMQLTNNVLENNGGIVAGGIALGQPYDAGPRGTGARVNHNYNVRIANNRLTGNGGLTEAGAVGLFYGSNGYELASNIICSNFSVNYGAGVAHIGLSPGGRIHDNQIYYNDSVDSGAGIAIETELPVGSPASLGNGTGTVDVDRNLIQSNYSGDDGGGLFVLDALTARINIRNNMINNNGAADVGGAITLDDSSNVSIVNNTVANNVSTGSSEDSDGNPHSAGLASEANDPLFQAMLPAGSPRFSNPVALFNNIFWNNDAFTLSQPGPGATLVDQGFIDFEVRGTTTDTDTFTARYSTLTTGQILGPDGVLRPLPGGQANRIGENPLFTTPFVNELTVSGSRLDPQTAAVTITGQDPPVGLTGDYHLQGTSPAIDRGVRCSNTPVPATISACSATAIGAPTGTPGDIDGQSRPQLRVSGRDTTPWDLGADELAGIPVIVAPSGQ</sequence>
<dbReference type="GO" id="GO:0005975">
    <property type="term" value="P:carbohydrate metabolic process"/>
    <property type="evidence" value="ECO:0007669"/>
    <property type="project" value="UniProtKB-ARBA"/>
</dbReference>
<dbReference type="InterPro" id="IPR006626">
    <property type="entry name" value="PbH1"/>
</dbReference>
<evidence type="ECO:0000313" key="7">
    <source>
        <dbReference type="EMBL" id="SCG77090.1"/>
    </source>
</evidence>
<proteinExistence type="predicted"/>
<dbReference type="InterPro" id="IPR013783">
    <property type="entry name" value="Ig-like_fold"/>
</dbReference>
<evidence type="ECO:0000313" key="8">
    <source>
        <dbReference type="Proteomes" id="UP000198221"/>
    </source>
</evidence>
<evidence type="ECO:0000256" key="2">
    <source>
        <dbReference type="ARBA" id="ARBA00012595"/>
    </source>
</evidence>
<dbReference type="EC" id="3.2.1.1" evidence="2"/>
<gene>
    <name evidence="7" type="ORF">GA0070613_6150</name>
</gene>
<dbReference type="Gene3D" id="2.160.20.10">
    <property type="entry name" value="Single-stranded right-handed beta-helix, Pectin lyase-like"/>
    <property type="match status" value="1"/>
</dbReference>
<dbReference type="InterPro" id="IPR013784">
    <property type="entry name" value="Carb-bd-like_fold"/>
</dbReference>
<accession>A0A1C5K2P1</accession>
<dbReference type="SMART" id="SM00710">
    <property type="entry name" value="PbH1"/>
    <property type="match status" value="7"/>
</dbReference>
<name>A0A1C5K2P1_9ACTN</name>
<evidence type="ECO:0000259" key="6">
    <source>
        <dbReference type="Pfam" id="PF14686"/>
    </source>
</evidence>
<feature type="region of interest" description="Disordered" evidence="4">
    <location>
        <begin position="1485"/>
        <end position="1506"/>
    </location>
</feature>
<feature type="domain" description="Rhamnogalacturonan lyase" evidence="6">
    <location>
        <begin position="324"/>
        <end position="379"/>
    </location>
</feature>
<dbReference type="InterPro" id="IPR029413">
    <property type="entry name" value="RG-lyase_II"/>
</dbReference>
<dbReference type="Proteomes" id="UP000198221">
    <property type="component" value="Chromosome I"/>
</dbReference>
<dbReference type="GO" id="GO:0030246">
    <property type="term" value="F:carbohydrate binding"/>
    <property type="evidence" value="ECO:0007669"/>
    <property type="project" value="InterPro"/>
</dbReference>
<dbReference type="EMBL" id="LT607754">
    <property type="protein sequence ID" value="SCG77090.1"/>
    <property type="molecule type" value="Genomic_DNA"/>
</dbReference>
<dbReference type="InterPro" id="IPR011050">
    <property type="entry name" value="Pectin_lyase_fold/virulence"/>
</dbReference>
<keyword evidence="5" id="KW-0732">Signal</keyword>
<dbReference type="InterPro" id="IPR012334">
    <property type="entry name" value="Pectin_lyas_fold"/>
</dbReference>
<dbReference type="SUPFAM" id="SSF51126">
    <property type="entry name" value="Pectin lyase-like"/>
    <property type="match status" value="1"/>
</dbReference>
<dbReference type="Gene3D" id="2.60.40.1120">
    <property type="entry name" value="Carboxypeptidase-like, regulatory domain"/>
    <property type="match status" value="1"/>
</dbReference>
<feature type="signal peptide" evidence="5">
    <location>
        <begin position="1"/>
        <end position="21"/>
    </location>
</feature>
<comment type="catalytic activity">
    <reaction evidence="1">
        <text>Endohydrolysis of (1-&gt;4)-alpha-D-glucosidic linkages in polysaccharides containing three or more (1-&gt;4)-alpha-linked D-glucose units.</text>
        <dbReference type="EC" id="3.2.1.1"/>
    </reaction>
</comment>
<dbReference type="Gene3D" id="2.60.40.10">
    <property type="entry name" value="Immunoglobulins"/>
    <property type="match status" value="2"/>
</dbReference>
<evidence type="ECO:0000256" key="4">
    <source>
        <dbReference type="SAM" id="MobiDB-lite"/>
    </source>
</evidence>
<keyword evidence="8" id="KW-1185">Reference proteome</keyword>
<dbReference type="SUPFAM" id="SSF49452">
    <property type="entry name" value="Starch-binding domain-like"/>
    <property type="match status" value="1"/>
</dbReference>
<evidence type="ECO:0000256" key="3">
    <source>
        <dbReference type="ARBA" id="ARBA00030238"/>
    </source>
</evidence>
<reference evidence="8" key="1">
    <citation type="submission" date="2016-06" db="EMBL/GenBank/DDBJ databases">
        <authorList>
            <person name="Varghese N."/>
            <person name="Submissions Spin"/>
        </authorList>
    </citation>
    <scope>NUCLEOTIDE SEQUENCE [LARGE SCALE GENOMIC DNA]</scope>
    <source>
        <strain evidence="8">DSM 43819</strain>
    </source>
</reference>
<dbReference type="GO" id="GO:0004556">
    <property type="term" value="F:alpha-amylase activity"/>
    <property type="evidence" value="ECO:0007669"/>
    <property type="project" value="UniProtKB-EC"/>
</dbReference>